<evidence type="ECO:0000256" key="1">
    <source>
        <dbReference type="SAM" id="Phobius"/>
    </source>
</evidence>
<accession>A0A0C3ATN5</accession>
<reference evidence="3" key="2">
    <citation type="submission" date="2015-01" db="EMBL/GenBank/DDBJ databases">
        <title>Evolutionary Origins and Diversification of the Mycorrhizal Mutualists.</title>
        <authorList>
            <consortium name="DOE Joint Genome Institute"/>
            <consortium name="Mycorrhizal Genomics Consortium"/>
            <person name="Kohler A."/>
            <person name="Kuo A."/>
            <person name="Nagy L.G."/>
            <person name="Floudas D."/>
            <person name="Copeland A."/>
            <person name="Barry K.W."/>
            <person name="Cichocki N."/>
            <person name="Veneault-Fourrey C."/>
            <person name="LaButti K."/>
            <person name="Lindquist E.A."/>
            <person name="Lipzen A."/>
            <person name="Lundell T."/>
            <person name="Morin E."/>
            <person name="Murat C."/>
            <person name="Riley R."/>
            <person name="Ohm R."/>
            <person name="Sun H."/>
            <person name="Tunlid A."/>
            <person name="Henrissat B."/>
            <person name="Grigoriev I.V."/>
            <person name="Hibbett D.S."/>
            <person name="Martin F."/>
        </authorList>
    </citation>
    <scope>NUCLEOTIDE SEQUENCE [LARGE SCALE GENOMIC DNA]</scope>
    <source>
        <strain evidence="3">F 1598</strain>
    </source>
</reference>
<reference evidence="2 3" key="1">
    <citation type="submission" date="2014-04" db="EMBL/GenBank/DDBJ databases">
        <authorList>
            <consortium name="DOE Joint Genome Institute"/>
            <person name="Kuo A."/>
            <person name="Tarkka M."/>
            <person name="Buscot F."/>
            <person name="Kohler A."/>
            <person name="Nagy L.G."/>
            <person name="Floudas D."/>
            <person name="Copeland A."/>
            <person name="Barry K.W."/>
            <person name="Cichocki N."/>
            <person name="Veneault-Fourrey C."/>
            <person name="LaButti K."/>
            <person name="Lindquist E.A."/>
            <person name="Lipzen A."/>
            <person name="Lundell T."/>
            <person name="Morin E."/>
            <person name="Murat C."/>
            <person name="Sun H."/>
            <person name="Tunlid A."/>
            <person name="Henrissat B."/>
            <person name="Grigoriev I.V."/>
            <person name="Hibbett D.S."/>
            <person name="Martin F."/>
            <person name="Nordberg H.P."/>
            <person name="Cantor M.N."/>
            <person name="Hua S.X."/>
        </authorList>
    </citation>
    <scope>NUCLEOTIDE SEQUENCE [LARGE SCALE GENOMIC DNA]</scope>
    <source>
        <strain evidence="2 3">F 1598</strain>
    </source>
</reference>
<gene>
    <name evidence="2" type="ORF">PILCRDRAFT_621963</name>
</gene>
<dbReference type="Proteomes" id="UP000054166">
    <property type="component" value="Unassembled WGS sequence"/>
</dbReference>
<feature type="transmembrane region" description="Helical" evidence="1">
    <location>
        <begin position="32"/>
        <end position="50"/>
    </location>
</feature>
<dbReference type="InParanoid" id="A0A0C3ATN5"/>
<dbReference type="AlphaFoldDB" id="A0A0C3ATN5"/>
<keyword evidence="1" id="KW-0812">Transmembrane</keyword>
<dbReference type="HOGENOM" id="CLU_1768809_0_0_1"/>
<proteinExistence type="predicted"/>
<keyword evidence="3" id="KW-1185">Reference proteome</keyword>
<evidence type="ECO:0000313" key="3">
    <source>
        <dbReference type="Proteomes" id="UP000054166"/>
    </source>
</evidence>
<evidence type="ECO:0000313" key="2">
    <source>
        <dbReference type="EMBL" id="KIM77288.1"/>
    </source>
</evidence>
<sequence>MPGLQWIWKGLHSRNTRPLSIPYLKFPMANSTVWQAVSAILIVLVVHKIWTLQRALKCVSHIPGRQFLWIDPFHAVSLVLGSTFPWAGRIGHYSAKFSLYEKYGSTCLSTVRLWNSQVYYWIADADALKIVTSDRHTFQKDVQAVSI</sequence>
<dbReference type="OrthoDB" id="3049319at2759"/>
<keyword evidence="1" id="KW-1133">Transmembrane helix</keyword>
<name>A0A0C3ATN5_PILCF</name>
<keyword evidence="1" id="KW-0472">Membrane</keyword>
<dbReference type="EMBL" id="KN833026">
    <property type="protein sequence ID" value="KIM77288.1"/>
    <property type="molecule type" value="Genomic_DNA"/>
</dbReference>
<organism evidence="2 3">
    <name type="scientific">Piloderma croceum (strain F 1598)</name>
    <dbReference type="NCBI Taxonomy" id="765440"/>
    <lineage>
        <taxon>Eukaryota</taxon>
        <taxon>Fungi</taxon>
        <taxon>Dikarya</taxon>
        <taxon>Basidiomycota</taxon>
        <taxon>Agaricomycotina</taxon>
        <taxon>Agaricomycetes</taxon>
        <taxon>Agaricomycetidae</taxon>
        <taxon>Atheliales</taxon>
        <taxon>Atheliaceae</taxon>
        <taxon>Piloderma</taxon>
    </lineage>
</organism>
<protein>
    <submittedName>
        <fullName evidence="2">Uncharacterized protein</fullName>
    </submittedName>
</protein>